<organism evidence="1 2">
    <name type="scientific">Zophobas morio</name>
    <dbReference type="NCBI Taxonomy" id="2755281"/>
    <lineage>
        <taxon>Eukaryota</taxon>
        <taxon>Metazoa</taxon>
        <taxon>Ecdysozoa</taxon>
        <taxon>Arthropoda</taxon>
        <taxon>Hexapoda</taxon>
        <taxon>Insecta</taxon>
        <taxon>Pterygota</taxon>
        <taxon>Neoptera</taxon>
        <taxon>Endopterygota</taxon>
        <taxon>Coleoptera</taxon>
        <taxon>Polyphaga</taxon>
        <taxon>Cucujiformia</taxon>
        <taxon>Tenebrionidae</taxon>
        <taxon>Zophobas</taxon>
    </lineage>
</organism>
<gene>
    <name evidence="1" type="ORF">Zmor_004611</name>
</gene>
<name>A0AA38MKQ8_9CUCU</name>
<sequence>MKRRENSQWSNGLNYSTSLDYAQDVKMCFMFSLVHLQHEYFETATLDSFALRARFASATHHLTLFIPPNLLTLQQDYSCLLCLIAYQEKILVHTICPETFGRAINNVAVSCCGFQTP</sequence>
<keyword evidence="2" id="KW-1185">Reference proteome</keyword>
<protein>
    <submittedName>
        <fullName evidence="1">Uncharacterized protein</fullName>
    </submittedName>
</protein>
<dbReference type="AlphaFoldDB" id="A0AA38MKQ8"/>
<reference evidence="1" key="1">
    <citation type="journal article" date="2023" name="G3 (Bethesda)">
        <title>Whole genome assemblies of Zophobas morio and Tenebrio molitor.</title>
        <authorList>
            <person name="Kaur S."/>
            <person name="Stinson S.A."/>
            <person name="diCenzo G.C."/>
        </authorList>
    </citation>
    <scope>NUCLEOTIDE SEQUENCE</scope>
    <source>
        <strain evidence="1">QUZm001</strain>
    </source>
</reference>
<evidence type="ECO:0000313" key="2">
    <source>
        <dbReference type="Proteomes" id="UP001168821"/>
    </source>
</evidence>
<dbReference type="EMBL" id="JALNTZ010000002">
    <property type="protein sequence ID" value="KAJ3660141.1"/>
    <property type="molecule type" value="Genomic_DNA"/>
</dbReference>
<accession>A0AA38MKQ8</accession>
<evidence type="ECO:0000313" key="1">
    <source>
        <dbReference type="EMBL" id="KAJ3660141.1"/>
    </source>
</evidence>
<proteinExistence type="predicted"/>
<dbReference type="Proteomes" id="UP001168821">
    <property type="component" value="Unassembled WGS sequence"/>
</dbReference>
<comment type="caution">
    <text evidence="1">The sequence shown here is derived from an EMBL/GenBank/DDBJ whole genome shotgun (WGS) entry which is preliminary data.</text>
</comment>